<evidence type="ECO:0000313" key="1">
    <source>
        <dbReference type="EMBL" id="SVB28569.1"/>
    </source>
</evidence>
<protein>
    <submittedName>
        <fullName evidence="1">Uncharacterized protein</fullName>
    </submittedName>
</protein>
<accession>A0A382CRQ8</accession>
<organism evidence="1">
    <name type="scientific">marine metagenome</name>
    <dbReference type="NCBI Taxonomy" id="408172"/>
    <lineage>
        <taxon>unclassified sequences</taxon>
        <taxon>metagenomes</taxon>
        <taxon>ecological metagenomes</taxon>
    </lineage>
</organism>
<sequence>MPVGHALVLMFHPPAKKFLAVYEDGGHVCWLIGEVLVLVGIVTKIKKEGWDFFAGKLNIFVIVVAD</sequence>
<dbReference type="AlphaFoldDB" id="A0A382CRQ8"/>
<dbReference type="EMBL" id="UINC01035719">
    <property type="protein sequence ID" value="SVB28569.1"/>
    <property type="molecule type" value="Genomic_DNA"/>
</dbReference>
<reference evidence="1" key="1">
    <citation type="submission" date="2018-05" db="EMBL/GenBank/DDBJ databases">
        <authorList>
            <person name="Lanie J.A."/>
            <person name="Ng W.-L."/>
            <person name="Kazmierczak K.M."/>
            <person name="Andrzejewski T.M."/>
            <person name="Davidsen T.M."/>
            <person name="Wayne K.J."/>
            <person name="Tettelin H."/>
            <person name="Glass J.I."/>
            <person name="Rusch D."/>
            <person name="Podicherti R."/>
            <person name="Tsui H.-C.T."/>
            <person name="Winkler M.E."/>
        </authorList>
    </citation>
    <scope>NUCLEOTIDE SEQUENCE</scope>
</reference>
<feature type="non-terminal residue" evidence="1">
    <location>
        <position position="66"/>
    </location>
</feature>
<name>A0A382CRQ8_9ZZZZ</name>
<proteinExistence type="predicted"/>
<gene>
    <name evidence="1" type="ORF">METZ01_LOCUS181423</name>
</gene>